<proteinExistence type="predicted"/>
<dbReference type="GO" id="GO:0051536">
    <property type="term" value="F:iron-sulfur cluster binding"/>
    <property type="evidence" value="ECO:0007669"/>
    <property type="project" value="InterPro"/>
</dbReference>
<dbReference type="GO" id="GO:0016491">
    <property type="term" value="F:oxidoreductase activity"/>
    <property type="evidence" value="ECO:0007669"/>
    <property type="project" value="UniProtKB-KW"/>
</dbReference>
<dbReference type="SUPFAM" id="SSF54292">
    <property type="entry name" value="2Fe-2S ferredoxin-like"/>
    <property type="match status" value="1"/>
</dbReference>
<dbReference type="AlphaFoldDB" id="A0A2K8KCN3"/>
<dbReference type="RefSeq" id="WP_084634642.1">
    <property type="nucleotide sequence ID" value="NZ_CP024899.1"/>
</dbReference>
<evidence type="ECO:0000313" key="3">
    <source>
        <dbReference type="Proteomes" id="UP000228948"/>
    </source>
</evidence>
<name>A0A2K8KCN3_9RHOB</name>
<dbReference type="CDD" id="cd00207">
    <property type="entry name" value="fer2"/>
    <property type="match status" value="1"/>
</dbReference>
<accession>A0A2K8KCN3</accession>
<dbReference type="OrthoDB" id="573392at2"/>
<sequence length="85" mass="9015">MLLELQIKVDGVSMPCRAGMTVAAALLRNGIYKFRSSPGDGAPRGPFCMMGACQECAILIDGRIQRACQTPVRDNMNVKLAGASA</sequence>
<reference evidence="2 3" key="1">
    <citation type="submission" date="2017-11" db="EMBL/GenBank/DDBJ databases">
        <title>Revised Sequence and Annotation of the Rhodobaca barguzinensis strain alga05 Genome.</title>
        <authorList>
            <person name="Kopejtka K."/>
            <person name="Tomasch J.M."/>
            <person name="Bunk B."/>
            <person name="Koblizek M."/>
        </authorList>
    </citation>
    <scope>NUCLEOTIDE SEQUENCE [LARGE SCALE GENOMIC DNA]</scope>
    <source>
        <strain evidence="3">alga05</strain>
    </source>
</reference>
<organism evidence="2 3">
    <name type="scientific">Roseinatronobacter bogoriensis subsp. barguzinensis</name>
    <dbReference type="NCBI Taxonomy" id="441209"/>
    <lineage>
        <taxon>Bacteria</taxon>
        <taxon>Pseudomonadati</taxon>
        <taxon>Pseudomonadota</taxon>
        <taxon>Alphaproteobacteria</taxon>
        <taxon>Rhodobacterales</taxon>
        <taxon>Paracoccaceae</taxon>
        <taxon>Roseinatronobacter</taxon>
    </lineage>
</organism>
<dbReference type="EMBL" id="CP024899">
    <property type="protein sequence ID" value="ATX64528.1"/>
    <property type="molecule type" value="Genomic_DNA"/>
</dbReference>
<keyword evidence="1" id="KW-0560">Oxidoreductase</keyword>
<dbReference type="InterPro" id="IPR036010">
    <property type="entry name" value="2Fe-2S_ferredoxin-like_sf"/>
</dbReference>
<dbReference type="InterPro" id="IPR001041">
    <property type="entry name" value="2Fe-2S_ferredoxin-type"/>
</dbReference>
<protein>
    <recommendedName>
        <fullName evidence="4">(2Fe-2S)-binding protein</fullName>
    </recommendedName>
</protein>
<dbReference type="Gene3D" id="3.10.20.440">
    <property type="entry name" value="2Fe-2S iron-sulphur cluster binding domain, sarcosine oxidase, alpha subunit, N-terminal domain"/>
    <property type="match status" value="1"/>
</dbReference>
<evidence type="ECO:0008006" key="4">
    <source>
        <dbReference type="Google" id="ProtNLM"/>
    </source>
</evidence>
<keyword evidence="3" id="KW-1185">Reference proteome</keyword>
<dbReference type="Proteomes" id="UP000228948">
    <property type="component" value="Chromosome"/>
</dbReference>
<evidence type="ECO:0000313" key="2">
    <source>
        <dbReference type="EMBL" id="ATX64528.1"/>
    </source>
</evidence>
<dbReference type="Pfam" id="PF13510">
    <property type="entry name" value="Fer2_4"/>
    <property type="match status" value="1"/>
</dbReference>
<dbReference type="InterPro" id="IPR042204">
    <property type="entry name" value="2Fe-2S-bd_N"/>
</dbReference>
<dbReference type="KEGG" id="rbg:BG454_00660"/>
<evidence type="ECO:0000256" key="1">
    <source>
        <dbReference type="ARBA" id="ARBA00023002"/>
    </source>
</evidence>
<gene>
    <name evidence="2" type="ORF">BG454_00660</name>
</gene>